<name>A0AA86NCX6_9EUKA</name>
<sequence>MTNPRRWSETEKDQFLHLIHVYQKDFQYIAQRMGKTYTQVRSHFYNVNQKAKTSRQASMSRYPQKYIRLIVFDVDFE</sequence>
<dbReference type="InterPro" id="IPR017930">
    <property type="entry name" value="Myb_dom"/>
</dbReference>
<comment type="caution">
    <text evidence="3">The sequence shown here is derived from an EMBL/GenBank/DDBJ whole genome shotgun (WGS) entry which is preliminary data.</text>
</comment>
<evidence type="ECO:0000313" key="5">
    <source>
        <dbReference type="EMBL" id="CAL6102371.1"/>
    </source>
</evidence>
<dbReference type="EMBL" id="CAXDID020000554">
    <property type="protein sequence ID" value="CAL6102371.1"/>
    <property type="molecule type" value="Genomic_DNA"/>
</dbReference>
<dbReference type="InterPro" id="IPR009057">
    <property type="entry name" value="Homeodomain-like_sf"/>
</dbReference>
<dbReference type="SUPFAM" id="SSF46689">
    <property type="entry name" value="Homeodomain-like"/>
    <property type="match status" value="1"/>
</dbReference>
<dbReference type="SMART" id="SM00717">
    <property type="entry name" value="SANT"/>
    <property type="match status" value="1"/>
</dbReference>
<evidence type="ECO:0000313" key="6">
    <source>
        <dbReference type="Proteomes" id="UP001642409"/>
    </source>
</evidence>
<reference evidence="3" key="1">
    <citation type="submission" date="2023-06" db="EMBL/GenBank/DDBJ databases">
        <authorList>
            <person name="Kurt Z."/>
        </authorList>
    </citation>
    <scope>NUCLEOTIDE SEQUENCE</scope>
</reference>
<dbReference type="Gene3D" id="1.10.10.60">
    <property type="entry name" value="Homeodomain-like"/>
    <property type="match status" value="1"/>
</dbReference>
<keyword evidence="6" id="KW-1185">Reference proteome</keyword>
<dbReference type="EMBL" id="CATOUU010000131">
    <property type="protein sequence ID" value="CAI9917414.1"/>
    <property type="molecule type" value="Genomic_DNA"/>
</dbReference>
<dbReference type="InterPro" id="IPR001005">
    <property type="entry name" value="SANT/Myb"/>
</dbReference>
<evidence type="ECO:0000313" key="3">
    <source>
        <dbReference type="EMBL" id="CAI9917417.1"/>
    </source>
</evidence>
<dbReference type="CDD" id="cd00167">
    <property type="entry name" value="SANT"/>
    <property type="match status" value="1"/>
</dbReference>
<dbReference type="EMBL" id="CAXDID020000554">
    <property type="protein sequence ID" value="CAL6102365.1"/>
    <property type="molecule type" value="Genomic_DNA"/>
</dbReference>
<organism evidence="3">
    <name type="scientific">Hexamita inflata</name>
    <dbReference type="NCBI Taxonomy" id="28002"/>
    <lineage>
        <taxon>Eukaryota</taxon>
        <taxon>Metamonada</taxon>
        <taxon>Diplomonadida</taxon>
        <taxon>Hexamitidae</taxon>
        <taxon>Hexamitinae</taxon>
        <taxon>Hexamita</taxon>
    </lineage>
</organism>
<dbReference type="EMBL" id="CATOUU010000131">
    <property type="protein sequence ID" value="CAI9917417.1"/>
    <property type="molecule type" value="Genomic_DNA"/>
</dbReference>
<proteinExistence type="predicted"/>
<dbReference type="Pfam" id="PF00249">
    <property type="entry name" value="Myb_DNA-binding"/>
    <property type="match status" value="1"/>
</dbReference>
<dbReference type="PROSITE" id="PS51294">
    <property type="entry name" value="HTH_MYB"/>
    <property type="match status" value="1"/>
</dbReference>
<evidence type="ECO:0000313" key="4">
    <source>
        <dbReference type="EMBL" id="CAL6102365.1"/>
    </source>
</evidence>
<feature type="domain" description="HTH myb-type" evidence="1">
    <location>
        <begin position="1"/>
        <end position="52"/>
    </location>
</feature>
<dbReference type="Proteomes" id="UP001642409">
    <property type="component" value="Unassembled WGS sequence"/>
</dbReference>
<dbReference type="AlphaFoldDB" id="A0AA86NCX6"/>
<protein>
    <submittedName>
        <fullName evidence="3">SANT/Myb domain</fullName>
    </submittedName>
    <submittedName>
        <fullName evidence="4">SANT/Myb_domain</fullName>
    </submittedName>
</protein>
<evidence type="ECO:0000313" key="2">
    <source>
        <dbReference type="EMBL" id="CAI9917414.1"/>
    </source>
</evidence>
<reference evidence="4 6" key="2">
    <citation type="submission" date="2024-07" db="EMBL/GenBank/DDBJ databases">
        <authorList>
            <person name="Akdeniz Z."/>
        </authorList>
    </citation>
    <scope>NUCLEOTIDE SEQUENCE [LARGE SCALE GENOMIC DNA]</scope>
</reference>
<gene>
    <name evidence="2" type="ORF">HINF_LOCUS5059</name>
    <name evidence="3" type="ORF">HINF_LOCUS5062</name>
    <name evidence="4" type="ORF">HINF_LOCUS71632</name>
    <name evidence="5" type="ORF">HINF_LOCUS71635</name>
</gene>
<evidence type="ECO:0000259" key="1">
    <source>
        <dbReference type="PROSITE" id="PS51294"/>
    </source>
</evidence>
<accession>A0AA86NCX6</accession>